<accession>A0A8H2JJX4</accession>
<keyword evidence="6" id="KW-1185">Reference proteome</keyword>
<proteinExistence type="inferred from homology"/>
<evidence type="ECO:0000313" key="6">
    <source>
        <dbReference type="Proteomes" id="UP000307702"/>
    </source>
</evidence>
<dbReference type="HAMAP" id="MF_00695">
    <property type="entry name" value="HflD_protein"/>
    <property type="match status" value="1"/>
</dbReference>
<keyword evidence="1 4" id="KW-1003">Cell membrane</keyword>
<dbReference type="GO" id="GO:0005886">
    <property type="term" value="C:plasma membrane"/>
    <property type="evidence" value="ECO:0007669"/>
    <property type="project" value="UniProtKB-SubCell"/>
</dbReference>
<dbReference type="Proteomes" id="UP000307702">
    <property type="component" value="Unassembled WGS sequence"/>
</dbReference>
<evidence type="ECO:0000313" key="5">
    <source>
        <dbReference type="EMBL" id="TMM41933.1"/>
    </source>
</evidence>
<protein>
    <recommendedName>
        <fullName evidence="4">High frequency lysogenization protein HflD homolog</fullName>
    </recommendedName>
</protein>
<dbReference type="InterPro" id="IPR007451">
    <property type="entry name" value="HflD"/>
</dbReference>
<keyword evidence="3 4" id="KW-0472">Membrane</keyword>
<dbReference type="InterPro" id="IPR035932">
    <property type="entry name" value="HflD-like_sf"/>
</dbReference>
<dbReference type="EMBL" id="SZVP01000020">
    <property type="protein sequence ID" value="TMM41933.1"/>
    <property type="molecule type" value="Genomic_DNA"/>
</dbReference>
<comment type="subcellular location">
    <subcellularLocation>
        <location evidence="4">Cytoplasm</location>
    </subcellularLocation>
    <subcellularLocation>
        <location evidence="4">Cell membrane</location>
        <topology evidence="4">Peripheral membrane protein</topology>
        <orientation evidence="4">Cytoplasmic side</orientation>
    </subcellularLocation>
</comment>
<sequence>MKEITITLAAICQVAYQVQHVSRTGHITDDDFSILLQSIIETSPVNTLAVYGGQLDNIKKGLEVLVNHLGGEEVNTSGNSKDNKDPELTRYIMSLINLERRLTKQPQLLDALGERINATKRQLEHYSLTSDTLTASFASIYSDIISPLGHKIQVTGEPTILKQSINQYKIRALLLAGIRSAVLWRQVGGKRRQILFNRKKIVETAKALLNTVQ</sequence>
<dbReference type="Gene3D" id="1.10.3890.10">
    <property type="entry name" value="HflD-like"/>
    <property type="match status" value="1"/>
</dbReference>
<dbReference type="PANTHER" id="PTHR38100">
    <property type="entry name" value="HIGH FREQUENCY LYSOGENIZATION PROTEIN HFLD"/>
    <property type="match status" value="1"/>
</dbReference>
<dbReference type="SUPFAM" id="SSF101322">
    <property type="entry name" value="YcfC-like"/>
    <property type="match status" value="1"/>
</dbReference>
<reference evidence="5 6" key="1">
    <citation type="submission" date="2019-05" db="EMBL/GenBank/DDBJ databases">
        <title>Colwellia ponticola sp. nov., isolated from seawater.</title>
        <authorList>
            <person name="Yoon J.-H."/>
        </authorList>
    </citation>
    <scope>NUCLEOTIDE SEQUENCE [LARGE SCALE GENOMIC DNA]</scope>
    <source>
        <strain evidence="5 6">OISW-25</strain>
    </source>
</reference>
<evidence type="ECO:0000256" key="3">
    <source>
        <dbReference type="ARBA" id="ARBA00023136"/>
    </source>
</evidence>
<dbReference type="PANTHER" id="PTHR38100:SF1">
    <property type="entry name" value="HIGH FREQUENCY LYSOGENIZATION PROTEIN HFLD"/>
    <property type="match status" value="1"/>
</dbReference>
<organism evidence="5 6">
    <name type="scientific">Colwellia ponticola</name>
    <dbReference type="NCBI Taxonomy" id="2304625"/>
    <lineage>
        <taxon>Bacteria</taxon>
        <taxon>Pseudomonadati</taxon>
        <taxon>Pseudomonadota</taxon>
        <taxon>Gammaproteobacteria</taxon>
        <taxon>Alteromonadales</taxon>
        <taxon>Colwelliaceae</taxon>
        <taxon>Colwellia</taxon>
    </lineage>
</organism>
<dbReference type="OrthoDB" id="9788031at2"/>
<dbReference type="AlphaFoldDB" id="A0A8H2JJX4"/>
<evidence type="ECO:0000256" key="4">
    <source>
        <dbReference type="HAMAP-Rule" id="MF_00695"/>
    </source>
</evidence>
<dbReference type="NCBIfam" id="NF001248">
    <property type="entry name" value="PRK00218.1-4"/>
    <property type="match status" value="1"/>
</dbReference>
<dbReference type="Pfam" id="PF04356">
    <property type="entry name" value="DUF489"/>
    <property type="match status" value="1"/>
</dbReference>
<gene>
    <name evidence="4 5" type="primary">hflD</name>
    <name evidence="5" type="ORF">FCS21_15195</name>
</gene>
<dbReference type="GO" id="GO:0005737">
    <property type="term" value="C:cytoplasm"/>
    <property type="evidence" value="ECO:0007669"/>
    <property type="project" value="UniProtKB-SubCell"/>
</dbReference>
<evidence type="ECO:0000256" key="1">
    <source>
        <dbReference type="ARBA" id="ARBA00022475"/>
    </source>
</evidence>
<keyword evidence="2 4" id="KW-0963">Cytoplasm</keyword>
<dbReference type="RefSeq" id="WP_138624393.1">
    <property type="nucleotide sequence ID" value="NZ_SZVP01000020.1"/>
</dbReference>
<dbReference type="NCBIfam" id="NF001246">
    <property type="entry name" value="PRK00218.1-2"/>
    <property type="match status" value="1"/>
</dbReference>
<comment type="similarity">
    <text evidence="4">Belongs to the HflD family.</text>
</comment>
<comment type="caution">
    <text evidence="5">The sequence shown here is derived from an EMBL/GenBank/DDBJ whole genome shotgun (WGS) entry which is preliminary data.</text>
</comment>
<name>A0A8H2JJX4_9GAMM</name>
<evidence type="ECO:0000256" key="2">
    <source>
        <dbReference type="ARBA" id="ARBA00022490"/>
    </source>
</evidence>